<dbReference type="RefSeq" id="WP_377176449.1">
    <property type="nucleotide sequence ID" value="NZ_JBHUFA010000015.1"/>
</dbReference>
<feature type="domain" description="Multidrug resistance protein MdtA-like alpha-helical hairpin" evidence="8">
    <location>
        <begin position="116"/>
        <end position="192"/>
    </location>
</feature>
<evidence type="ECO:0000259" key="9">
    <source>
        <dbReference type="Pfam" id="PF25917"/>
    </source>
</evidence>
<keyword evidence="4 5" id="KW-0175">Coiled coil</keyword>
<keyword evidence="13" id="KW-1185">Reference proteome</keyword>
<feature type="domain" description="Multidrug resistance protein MdtA-like barrel-sandwich hybrid" evidence="9">
    <location>
        <begin position="70"/>
        <end position="224"/>
    </location>
</feature>
<dbReference type="Pfam" id="PF25917">
    <property type="entry name" value="BSH_RND"/>
    <property type="match status" value="1"/>
</dbReference>
<evidence type="ECO:0000256" key="1">
    <source>
        <dbReference type="ARBA" id="ARBA00004196"/>
    </source>
</evidence>
<name>A0ABW4K1N7_9HYPH</name>
<evidence type="ECO:0000259" key="10">
    <source>
        <dbReference type="Pfam" id="PF25967"/>
    </source>
</evidence>
<evidence type="ECO:0000313" key="13">
    <source>
        <dbReference type="Proteomes" id="UP001597327"/>
    </source>
</evidence>
<dbReference type="NCBIfam" id="TIGR01730">
    <property type="entry name" value="RND_mfp"/>
    <property type="match status" value="1"/>
</dbReference>
<dbReference type="InterPro" id="IPR058636">
    <property type="entry name" value="Beta-barrel_YknX"/>
</dbReference>
<gene>
    <name evidence="12" type="ORF">ACFSC7_17395</name>
</gene>
<dbReference type="EMBL" id="JBHUFA010000015">
    <property type="protein sequence ID" value="MFD1697293.1"/>
    <property type="molecule type" value="Genomic_DNA"/>
</dbReference>
<dbReference type="Proteomes" id="UP001597327">
    <property type="component" value="Unassembled WGS sequence"/>
</dbReference>
<dbReference type="InterPro" id="IPR058627">
    <property type="entry name" value="MdtA-like_C"/>
</dbReference>
<proteinExistence type="inferred from homology"/>
<dbReference type="Gene3D" id="6.10.140.1990">
    <property type="match status" value="1"/>
</dbReference>
<feature type="coiled-coil region" evidence="5">
    <location>
        <begin position="109"/>
        <end position="188"/>
    </location>
</feature>
<dbReference type="Pfam" id="PF25990">
    <property type="entry name" value="Beta-barrel_YknX"/>
    <property type="match status" value="1"/>
</dbReference>
<feature type="domain" description="Multidrug resistance protein MdtA-like C-terminal permuted SH3" evidence="10">
    <location>
        <begin position="328"/>
        <end position="388"/>
    </location>
</feature>
<keyword evidence="3" id="KW-0813">Transport</keyword>
<evidence type="ECO:0000256" key="3">
    <source>
        <dbReference type="ARBA" id="ARBA00022448"/>
    </source>
</evidence>
<dbReference type="InterPro" id="IPR058625">
    <property type="entry name" value="MdtA-like_BSH"/>
</dbReference>
<comment type="similarity">
    <text evidence="2">Belongs to the membrane fusion protein (MFP) (TC 8.A.1) family.</text>
</comment>
<dbReference type="PANTHER" id="PTHR30469">
    <property type="entry name" value="MULTIDRUG RESISTANCE PROTEIN MDTA"/>
    <property type="match status" value="1"/>
</dbReference>
<dbReference type="Pfam" id="PF25967">
    <property type="entry name" value="RND-MFP_C"/>
    <property type="match status" value="1"/>
</dbReference>
<evidence type="ECO:0000313" key="12">
    <source>
        <dbReference type="EMBL" id="MFD1697293.1"/>
    </source>
</evidence>
<accession>A0ABW4K1N7</accession>
<evidence type="ECO:0000256" key="2">
    <source>
        <dbReference type="ARBA" id="ARBA00009477"/>
    </source>
</evidence>
<feature type="transmembrane region" description="Helical" evidence="7">
    <location>
        <begin position="12"/>
        <end position="30"/>
    </location>
</feature>
<protein>
    <submittedName>
        <fullName evidence="12">Efflux RND transporter periplasmic adaptor subunit</fullName>
    </submittedName>
</protein>
<organism evidence="12 13">
    <name type="scientific">Roseibium aestuarii</name>
    <dbReference type="NCBI Taxonomy" id="2600299"/>
    <lineage>
        <taxon>Bacteria</taxon>
        <taxon>Pseudomonadati</taxon>
        <taxon>Pseudomonadota</taxon>
        <taxon>Alphaproteobacteria</taxon>
        <taxon>Hyphomicrobiales</taxon>
        <taxon>Stappiaceae</taxon>
        <taxon>Roseibium</taxon>
    </lineage>
</organism>
<evidence type="ECO:0000259" key="11">
    <source>
        <dbReference type="Pfam" id="PF25990"/>
    </source>
</evidence>
<keyword evidence="7" id="KW-0812">Transmembrane</keyword>
<dbReference type="InterPro" id="IPR030190">
    <property type="entry name" value="MacA_alpha-hairpin_sf"/>
</dbReference>
<evidence type="ECO:0000256" key="4">
    <source>
        <dbReference type="ARBA" id="ARBA00023054"/>
    </source>
</evidence>
<keyword evidence="7" id="KW-1133">Transmembrane helix</keyword>
<comment type="caution">
    <text evidence="12">The sequence shown here is derived from an EMBL/GenBank/DDBJ whole genome shotgun (WGS) entry which is preliminary data.</text>
</comment>
<dbReference type="InterPro" id="IPR058624">
    <property type="entry name" value="MdtA-like_HH"/>
</dbReference>
<sequence>MKSGRRPGKRGLRWLLITLGAVIVGALALWRSGTLSPQDPLSGLMISTARIGTLEQTVLATGILKPRSLVAVGAQVSGRITAVHVALGDEVAAGDLIAEIDSTTQTNDLRTAEAALAQVRAQLVEKQADLQLARKVLERERTLSDQRATSVADLESAEADVKVTEAQIAALEAQVQSAQVSVETAQANLGYTRITAPMAGTVLAIVNQEGQTVNAAQSAPTLVVLGDLTTMTVRAEISEADVVQVKPGQKVRFSIIGEPDKAYESTLESIEPAPESITSDSAISSSSSSSSDTSAIYYNGIFHIANPDGHLRTYMTAEVEIILGEARDVVLVPTSAVQKGAGLARPTVSVVTASGSVEPREVETGLDDKINVEIRSGISEGERIVTGQASGTGAAASSGRMGPPPMGL</sequence>
<keyword evidence="7" id="KW-0472">Membrane</keyword>
<evidence type="ECO:0000256" key="6">
    <source>
        <dbReference type="SAM" id="MobiDB-lite"/>
    </source>
</evidence>
<evidence type="ECO:0000256" key="5">
    <source>
        <dbReference type="SAM" id="Coils"/>
    </source>
</evidence>
<dbReference type="Pfam" id="PF25876">
    <property type="entry name" value="HH_MFP_RND"/>
    <property type="match status" value="1"/>
</dbReference>
<evidence type="ECO:0000256" key="7">
    <source>
        <dbReference type="SAM" id="Phobius"/>
    </source>
</evidence>
<dbReference type="PANTHER" id="PTHR30469:SF33">
    <property type="entry name" value="SLR1207 PROTEIN"/>
    <property type="match status" value="1"/>
</dbReference>
<feature type="domain" description="YknX-like beta-barrel" evidence="11">
    <location>
        <begin position="231"/>
        <end position="321"/>
    </location>
</feature>
<feature type="region of interest" description="Disordered" evidence="6">
    <location>
        <begin position="386"/>
        <end position="408"/>
    </location>
</feature>
<dbReference type="Gene3D" id="2.40.30.170">
    <property type="match status" value="1"/>
</dbReference>
<reference evidence="13" key="1">
    <citation type="journal article" date="2019" name="Int. J. Syst. Evol. Microbiol.">
        <title>The Global Catalogue of Microorganisms (GCM) 10K type strain sequencing project: providing services to taxonomists for standard genome sequencing and annotation.</title>
        <authorList>
            <consortium name="The Broad Institute Genomics Platform"/>
            <consortium name="The Broad Institute Genome Sequencing Center for Infectious Disease"/>
            <person name="Wu L."/>
            <person name="Ma J."/>
        </authorList>
    </citation>
    <scope>NUCLEOTIDE SEQUENCE [LARGE SCALE GENOMIC DNA]</scope>
    <source>
        <strain evidence="13">JCM 3369</strain>
    </source>
</reference>
<dbReference type="Gene3D" id="2.40.50.100">
    <property type="match status" value="1"/>
</dbReference>
<feature type="compositionally biased region" description="Low complexity" evidence="6">
    <location>
        <begin position="386"/>
        <end position="399"/>
    </location>
</feature>
<dbReference type="SUPFAM" id="SSF111369">
    <property type="entry name" value="HlyD-like secretion proteins"/>
    <property type="match status" value="1"/>
</dbReference>
<dbReference type="InterPro" id="IPR006143">
    <property type="entry name" value="RND_pump_MFP"/>
</dbReference>
<comment type="subcellular location">
    <subcellularLocation>
        <location evidence="1">Cell envelope</location>
    </subcellularLocation>
</comment>
<evidence type="ECO:0000259" key="8">
    <source>
        <dbReference type="Pfam" id="PF25876"/>
    </source>
</evidence>
<dbReference type="Gene3D" id="2.40.420.20">
    <property type="match status" value="1"/>
</dbReference>